<name>A0A8H4LK45_9HYPO</name>
<feature type="compositionally biased region" description="Polar residues" evidence="1">
    <location>
        <begin position="1"/>
        <end position="13"/>
    </location>
</feature>
<evidence type="ECO:0000256" key="1">
    <source>
        <dbReference type="SAM" id="MobiDB-lite"/>
    </source>
</evidence>
<proteinExistence type="predicted"/>
<keyword evidence="3" id="KW-1185">Reference proteome</keyword>
<dbReference type="AlphaFoldDB" id="A0A8H4LK45"/>
<dbReference type="EMBL" id="JAADYS010000490">
    <property type="protein sequence ID" value="KAF4469339.1"/>
    <property type="molecule type" value="Genomic_DNA"/>
</dbReference>
<dbReference type="Proteomes" id="UP000554235">
    <property type="component" value="Unassembled WGS sequence"/>
</dbReference>
<organism evidence="2 3">
    <name type="scientific">Fusarium albosuccineum</name>
    <dbReference type="NCBI Taxonomy" id="1237068"/>
    <lineage>
        <taxon>Eukaryota</taxon>
        <taxon>Fungi</taxon>
        <taxon>Dikarya</taxon>
        <taxon>Ascomycota</taxon>
        <taxon>Pezizomycotina</taxon>
        <taxon>Sordariomycetes</taxon>
        <taxon>Hypocreomycetidae</taxon>
        <taxon>Hypocreales</taxon>
        <taxon>Nectriaceae</taxon>
        <taxon>Fusarium</taxon>
        <taxon>Fusarium decemcellulare species complex</taxon>
    </lineage>
</organism>
<accession>A0A8H4LK45</accession>
<sequence>MTSLPTIAPNPTQIRDPPLREGSMHRATNMMGAFASLSHLLETWANTHTTLPLTSGPFGCQRLIRHSVQTMKTRSHGSYIHLPLGFLVAIFESSATCMGLAGVVAPPESQAMAPTTPLFPAVGAAIRGHIANNVVNLAAGLAGEAYLGTKGLVVDQDSSAGVALCRVQLTHGIIGLVNTLTTGYCSAKVPVNA</sequence>
<gene>
    <name evidence="2" type="ORF">FALBO_3763</name>
</gene>
<evidence type="ECO:0000313" key="2">
    <source>
        <dbReference type="EMBL" id="KAF4469339.1"/>
    </source>
</evidence>
<feature type="region of interest" description="Disordered" evidence="1">
    <location>
        <begin position="1"/>
        <end position="23"/>
    </location>
</feature>
<evidence type="ECO:0000313" key="3">
    <source>
        <dbReference type="Proteomes" id="UP000554235"/>
    </source>
</evidence>
<protein>
    <submittedName>
        <fullName evidence="2">Uncharacterized protein</fullName>
    </submittedName>
</protein>
<reference evidence="2 3" key="1">
    <citation type="submission" date="2020-01" db="EMBL/GenBank/DDBJ databases">
        <title>Identification and distribution of gene clusters putatively required for synthesis of sphingolipid metabolism inhibitors in phylogenetically diverse species of the filamentous fungus Fusarium.</title>
        <authorList>
            <person name="Kim H.-S."/>
            <person name="Busman M."/>
            <person name="Brown D.W."/>
            <person name="Divon H."/>
            <person name="Uhlig S."/>
            <person name="Proctor R.H."/>
        </authorList>
    </citation>
    <scope>NUCLEOTIDE SEQUENCE [LARGE SCALE GENOMIC DNA]</scope>
    <source>
        <strain evidence="2 3">NRRL 20459</strain>
    </source>
</reference>
<comment type="caution">
    <text evidence="2">The sequence shown here is derived from an EMBL/GenBank/DDBJ whole genome shotgun (WGS) entry which is preliminary data.</text>
</comment>